<feature type="binding site" evidence="13">
    <location>
        <position position="888"/>
    </location>
    <ligand>
        <name>[4Fe-4S] cluster</name>
        <dbReference type="ChEBI" id="CHEBI:49883"/>
        <label>3</label>
    </ligand>
</feature>
<dbReference type="InterPro" id="IPR009014">
    <property type="entry name" value="Transketo_C/PFOR_II"/>
</dbReference>
<dbReference type="InterPro" id="IPR011766">
    <property type="entry name" value="TPP_enzyme_TPP-bd"/>
</dbReference>
<feature type="binding site" evidence="13">
    <location>
        <position position="736"/>
    </location>
    <ligand>
        <name>[4Fe-4S] cluster</name>
        <dbReference type="ChEBI" id="CHEBI:49883"/>
        <label>1</label>
    </ligand>
</feature>
<evidence type="ECO:0000313" key="16">
    <source>
        <dbReference type="Proteomes" id="UP000037482"/>
    </source>
</evidence>
<dbReference type="InterPro" id="IPR033412">
    <property type="entry name" value="PFOR_II"/>
</dbReference>
<evidence type="ECO:0000256" key="1">
    <source>
        <dbReference type="ARBA" id="ARBA00009032"/>
    </source>
</evidence>
<dbReference type="InterPro" id="IPR037112">
    <property type="entry name" value="Pyrv-flavodox_OxR_EKR_sf"/>
</dbReference>
<evidence type="ECO:0000256" key="2">
    <source>
        <dbReference type="ARBA" id="ARBA00022448"/>
    </source>
</evidence>
<dbReference type="PANTHER" id="PTHR32154:SF0">
    <property type="entry name" value="PYRUVATE-FLAVODOXIN OXIDOREDUCTASE-RELATED"/>
    <property type="match status" value="1"/>
</dbReference>
<dbReference type="PROSITE" id="PS51379">
    <property type="entry name" value="4FE4S_FER_2"/>
    <property type="match status" value="2"/>
</dbReference>
<dbReference type="Pfam" id="PF02775">
    <property type="entry name" value="TPP_enzyme_C"/>
    <property type="match status" value="1"/>
</dbReference>
<dbReference type="SUPFAM" id="SSF53323">
    <property type="entry name" value="Pyruvate-ferredoxin oxidoreductase, PFOR, domain III"/>
    <property type="match status" value="1"/>
</dbReference>
<evidence type="ECO:0000256" key="3">
    <source>
        <dbReference type="ARBA" id="ARBA00022485"/>
    </source>
</evidence>
<dbReference type="Gene3D" id="3.40.920.10">
    <property type="entry name" value="Pyruvate-ferredoxin oxidoreductase, PFOR, domain III"/>
    <property type="match status" value="1"/>
</dbReference>
<feature type="binding site" evidence="13">
    <location>
        <position position="733"/>
    </location>
    <ligand>
        <name>[4Fe-4S] cluster</name>
        <dbReference type="ChEBI" id="CHEBI:49883"/>
        <label>1</label>
    </ligand>
</feature>
<evidence type="ECO:0000256" key="4">
    <source>
        <dbReference type="ARBA" id="ARBA00022723"/>
    </source>
</evidence>
<feature type="site" description="Important for catalytic activity" evidence="12">
    <location>
        <position position="1040"/>
    </location>
</feature>
<evidence type="ECO:0000256" key="13">
    <source>
        <dbReference type="PIRSR" id="PIRSR000159-50"/>
    </source>
</evidence>
<feature type="binding site" evidence="11">
    <location>
        <position position="101"/>
    </location>
    <ligand>
        <name>thiamine diphosphate</name>
        <dbReference type="ChEBI" id="CHEBI:58937"/>
    </ligand>
</feature>
<keyword evidence="3 13" id="KW-0004">4Fe-4S</keyword>
<keyword evidence="15" id="KW-0670">Pyruvate</keyword>
<dbReference type="Gene3D" id="4.10.780.10">
    <property type="entry name" value="Pyruvate-flavodoxin oxidoreductase, EKR domain"/>
    <property type="match status" value="1"/>
</dbReference>
<dbReference type="SMART" id="SM00890">
    <property type="entry name" value="EKR"/>
    <property type="match status" value="1"/>
</dbReference>
<evidence type="ECO:0000256" key="11">
    <source>
        <dbReference type="PIRSR" id="PIRSR000159-1"/>
    </source>
</evidence>
<dbReference type="FunFam" id="4.10.780.10:FF:000001">
    <property type="entry name" value="Probable pyruvate-flavodoxin oxidoreductase"/>
    <property type="match status" value="1"/>
</dbReference>
<feature type="binding site" evidence="13">
    <location>
        <position position="740"/>
    </location>
    <ligand>
        <name>[4Fe-4S] cluster</name>
        <dbReference type="ChEBI" id="CHEBI:49883"/>
        <label>2</label>
    </ligand>
</feature>
<dbReference type="InterPro" id="IPR002869">
    <property type="entry name" value="Pyrv_flavodox_OxRed_cen"/>
</dbReference>
<dbReference type="Pfam" id="PF17147">
    <property type="entry name" value="PFOR_II"/>
    <property type="match status" value="1"/>
</dbReference>
<evidence type="ECO:0000259" key="14">
    <source>
        <dbReference type="PROSITE" id="PS51379"/>
    </source>
</evidence>
<sequence>MTIYHPPHKRDKATFKPSVRLFPITAKVCFRGFVSNEKVMSMITTDGNNAVASVAYRTNEVIAIYPITPSSTMAEQADAWSGDGRQNIWGDTPRVVEMQSEGGAIATVHGALQTGALSTSFTSSQGLLLMIPTLYKLAGELTPFVLHVAARTVATHALSIFGDHSDVMAVRQTGCAMLCASNVQEAQDFALISQTATLNARVPFIHFFDGFRTSHEINKIVPLSDDTLRQMLPQAAIDAHRSRALSPDHPVVRGTSANPDTYFQSREATNPWYDATGQHVIDAMAAFAALTGRHYRPFDYYGHPQAERVVVVMGSAAGTCEEVIDTLLARGEKVGVLKVRLFRPFSAKYLLGALPDSVRNVAVLDRTKEPGALAEPLYLDVMTALAEAYSRGERATLPRVIGGRYGLSSKEFGPDCALAVFRELAQPQPRPRFTVGIFDDVTGLSLPLSDEILPQRASLEALFYGLGSDGSVSATKNNIKIIGNATPLYAQGYFVYDSKKAGGLTVSHLRVSEQPINSAYLVSQADFVGCHQLQFIDKYQMVERLKPGGTFLLNTPYGADEVWSRLPQEVQALLHQRQARFYIINAAKLARECRLGARINTVMQMAFFHLTQILPSDVALQQLQDAIARSYSNKGQEIVERNWQALGATRGALIEIPLQPVDDSSPMRPPVVSDAAPDFVKTVTAAMLAGLGDALPVSAFPPDGTWPVGTTQWEKRNIAEEIPVWQPDLCTQCNHCVAACPHSAIRAKVVQPSEMEHAPASLQSLDVKSRDMRGQKYVLQVAPEDCTGCNLCVEVCPAKDRQNPEIKAINMASRLDNLTAEKDNYDFFLQLPEIDPAQLERIDIRTSQLITPLFEYSGACSGCGETPYIKLLTQLYGDRLLIANATGCSSIYGGNLPTTPYTTNAEGRGPAWANSLFEDNAEFGLGFRLTVDQHRARVLRLLNSLATQLPEQLVNALQMEDVAPEPRRKQIAELRTLLASIEGEDARQLAADADYLVDKSIWLIGGDGWAYDIGFGGLDHVLSLTENVNVLVLDTQCYSNTGGQQSKATPLGAVTKFGEHGKRKARKDLGVSMMMYGHVYVAQISLGAQLNQTVKAIQEAEAYPGPSLIIAYSPCEEHGYDLALSHDQMKQLTATGFWPLYRFDPRRSAEGKAALALDSRPPNSNLSETLLKEQRFRRLNAQQPEVASALYQAAEKELKEKYDFLSLLAGKAEKSAAE</sequence>
<feature type="domain" description="4Fe-4S ferredoxin-type" evidence="14">
    <location>
        <begin position="721"/>
        <end position="750"/>
    </location>
</feature>
<feature type="binding site" evidence="13">
    <location>
        <position position="1115"/>
    </location>
    <ligand>
        <name>[4Fe-4S] cluster</name>
        <dbReference type="ChEBI" id="CHEBI:49883"/>
        <label>3</label>
    </ligand>
</feature>
<comment type="similarity">
    <text evidence="1 10">Belongs to the pyruvate:ferredoxin/flavodoxin oxidoreductase family.</text>
</comment>
<feature type="site" description="Important for catalytic activity" evidence="12">
    <location>
        <position position="151"/>
    </location>
</feature>
<dbReference type="InterPro" id="IPR011895">
    <property type="entry name" value="Pyrv_flavodox_OxRed"/>
</dbReference>
<evidence type="ECO:0000256" key="8">
    <source>
        <dbReference type="ARBA" id="ARBA00023014"/>
    </source>
</evidence>
<dbReference type="GO" id="GO:0044281">
    <property type="term" value="P:small molecule metabolic process"/>
    <property type="evidence" value="ECO:0007669"/>
    <property type="project" value="UniProtKB-ARBA"/>
</dbReference>
<evidence type="ECO:0000256" key="6">
    <source>
        <dbReference type="ARBA" id="ARBA00023002"/>
    </source>
</evidence>
<organism evidence="15 16">
    <name type="scientific">Serratia marcescens</name>
    <dbReference type="NCBI Taxonomy" id="615"/>
    <lineage>
        <taxon>Bacteria</taxon>
        <taxon>Pseudomonadati</taxon>
        <taxon>Pseudomonadota</taxon>
        <taxon>Gammaproteobacteria</taxon>
        <taxon>Enterobacterales</taxon>
        <taxon>Yersiniaceae</taxon>
        <taxon>Serratia</taxon>
    </lineage>
</organism>
<dbReference type="Pfam" id="PF12838">
    <property type="entry name" value="Fer4_7"/>
    <property type="match status" value="1"/>
</dbReference>
<feature type="domain" description="4Fe-4S ferredoxin-type" evidence="14">
    <location>
        <begin position="777"/>
        <end position="806"/>
    </location>
</feature>
<feature type="binding site" evidence="11">
    <location>
        <position position="865"/>
    </location>
    <ligand>
        <name>thiamine diphosphate</name>
        <dbReference type="ChEBI" id="CHEBI:58937"/>
    </ligand>
</feature>
<dbReference type="FunFam" id="3.40.50.970:FF:000012">
    <property type="entry name" value="Pyruvate:ferredoxin (Flavodoxin) oxidoreductase"/>
    <property type="match status" value="1"/>
</dbReference>
<name>A0A656VL54_SERMA</name>
<feature type="binding site" evidence="13">
    <location>
        <position position="860"/>
    </location>
    <ligand>
        <name>[4Fe-4S] cluster</name>
        <dbReference type="ChEBI" id="CHEBI:49883"/>
        <label>3</label>
    </ligand>
</feature>
<dbReference type="GO" id="GO:0022900">
    <property type="term" value="P:electron transport chain"/>
    <property type="evidence" value="ECO:0007669"/>
    <property type="project" value="InterPro"/>
</dbReference>
<reference evidence="15 16" key="1">
    <citation type="submission" date="2015-06" db="EMBL/GenBank/DDBJ databases">
        <title>Draft Genome of Serratia marcescens Strain AH0650_Sm1.</title>
        <authorList>
            <person name="Wan Y."/>
            <person name="Gorrie C."/>
            <person name="Holt K."/>
        </authorList>
    </citation>
    <scope>NUCLEOTIDE SEQUENCE [LARGE SCALE GENOMIC DNA]</scope>
    <source>
        <strain evidence="15 16">AH0650_Sm1</strain>
    </source>
</reference>
<feature type="binding site" evidence="13">
    <location>
        <position position="796"/>
    </location>
    <ligand>
        <name>[4Fe-4S] cluster</name>
        <dbReference type="ChEBI" id="CHEBI:49883"/>
        <label>1</label>
    </ligand>
</feature>
<comment type="caution">
    <text evidence="15">The sequence shown here is derived from an EMBL/GenBank/DDBJ whole genome shotgun (WGS) entry which is preliminary data.</text>
</comment>
<comment type="function">
    <text evidence="10">Oxidoreductase required for the transfer of electrons from pyruvate to flavodoxin.</text>
</comment>
<dbReference type="CDD" id="cd03377">
    <property type="entry name" value="TPP_PFOR_PNO"/>
    <property type="match status" value="1"/>
</dbReference>
<dbReference type="PIRSF" id="PIRSF000159">
    <property type="entry name" value="NifJ"/>
    <property type="match status" value="1"/>
</dbReference>
<dbReference type="FunFam" id="3.40.920.10:FF:000001">
    <property type="entry name" value="Pyruvate:ferredoxin (Flavodoxin) oxidoreductase"/>
    <property type="match status" value="1"/>
</dbReference>
<evidence type="ECO:0000256" key="9">
    <source>
        <dbReference type="ARBA" id="ARBA00048963"/>
    </source>
</evidence>
<evidence type="ECO:0000256" key="5">
    <source>
        <dbReference type="ARBA" id="ARBA00022982"/>
    </source>
</evidence>
<dbReference type="GO" id="GO:0005506">
    <property type="term" value="F:iron ion binding"/>
    <property type="evidence" value="ECO:0007669"/>
    <property type="project" value="InterPro"/>
</dbReference>
<feature type="binding site" evidence="13">
    <location>
        <position position="730"/>
    </location>
    <ligand>
        <name>[4Fe-4S] cluster</name>
        <dbReference type="ChEBI" id="CHEBI:49883"/>
        <label>1</label>
    </ligand>
</feature>
<dbReference type="FunFam" id="3.40.50.920:FF:000007">
    <property type="entry name" value="Pyruvate:ferredoxin (Flavodoxin) oxidoreductase"/>
    <property type="match status" value="1"/>
</dbReference>
<dbReference type="EMBL" id="LFJS01000012">
    <property type="protein sequence ID" value="KMU52437.1"/>
    <property type="molecule type" value="Genomic_DNA"/>
</dbReference>
<keyword evidence="2 10" id="KW-0813">Transport</keyword>
<dbReference type="SUPFAM" id="SSF54862">
    <property type="entry name" value="4Fe-4S ferredoxins"/>
    <property type="match status" value="1"/>
</dbReference>
<dbReference type="FunFam" id="3.40.50.970:FF:000047">
    <property type="entry name" value="Probable pyruvate-flavodoxin oxidoreductase"/>
    <property type="match status" value="1"/>
</dbReference>
<feature type="binding site" evidence="13">
    <location>
        <position position="786"/>
    </location>
    <ligand>
        <name>[4Fe-4S] cluster</name>
        <dbReference type="ChEBI" id="CHEBI:49883"/>
        <label>2</label>
    </ligand>
</feature>
<keyword evidence="6 10" id="KW-0560">Oxidoreductase</keyword>
<dbReference type="InterPro" id="IPR017896">
    <property type="entry name" value="4Fe4S_Fe-S-bd"/>
</dbReference>
<keyword evidence="8 13" id="KW-0411">Iron-sulfur</keyword>
<feature type="site" description="Important for catalytic activity" evidence="12">
    <location>
        <position position="68"/>
    </location>
</feature>
<keyword evidence="5 10" id="KW-0249">Electron transport</keyword>
<dbReference type="Gene3D" id="3.40.50.970">
    <property type="match status" value="2"/>
</dbReference>
<evidence type="ECO:0000313" key="15">
    <source>
        <dbReference type="EMBL" id="KMU52437.1"/>
    </source>
</evidence>
<feature type="binding site" evidence="11">
    <location>
        <position position="68"/>
    </location>
    <ligand>
        <name>pyruvate</name>
        <dbReference type="ChEBI" id="CHEBI:15361"/>
    </ligand>
</feature>
<dbReference type="EC" id="1.2.7.-" evidence="10"/>
<comment type="catalytic activity">
    <reaction evidence="9 10">
        <text>oxidized [flavodoxin] + pyruvate + CoA + 2 H(+) = reduced [flavodoxin] + acetyl-CoA + CO2</text>
        <dbReference type="Rhea" id="RHEA:44140"/>
        <dbReference type="Rhea" id="RHEA-COMP:10622"/>
        <dbReference type="Rhea" id="RHEA-COMP:10623"/>
        <dbReference type="ChEBI" id="CHEBI:15361"/>
        <dbReference type="ChEBI" id="CHEBI:15378"/>
        <dbReference type="ChEBI" id="CHEBI:16526"/>
        <dbReference type="ChEBI" id="CHEBI:57287"/>
        <dbReference type="ChEBI" id="CHEBI:57288"/>
        <dbReference type="ChEBI" id="CHEBI:57618"/>
        <dbReference type="ChEBI" id="CHEBI:58210"/>
    </reaction>
</comment>
<dbReference type="CDD" id="cd07034">
    <property type="entry name" value="TPP_PYR_PFOR_IOR-alpha_like"/>
    <property type="match status" value="1"/>
</dbReference>
<dbReference type="NCBIfam" id="TIGR02176">
    <property type="entry name" value="pyruv_ox_red"/>
    <property type="match status" value="1"/>
</dbReference>
<comment type="cofactor">
    <cofactor evidence="13">
        <name>[4Fe-4S] cluster</name>
        <dbReference type="ChEBI" id="CHEBI:49883"/>
    </cofactor>
    <text evidence="13">Binds 3 [4Fe-4S] clusters per subunit.</text>
</comment>
<feature type="binding site" evidence="11">
    <location>
        <position position="888"/>
    </location>
    <ligand>
        <name>thiamine diphosphate</name>
        <dbReference type="ChEBI" id="CHEBI:58937"/>
    </ligand>
</feature>
<dbReference type="InterPro" id="IPR002880">
    <property type="entry name" value="Pyrv_Fd/Flavodoxin_OxRdtase_N"/>
</dbReference>
<evidence type="ECO:0000256" key="7">
    <source>
        <dbReference type="ARBA" id="ARBA00023004"/>
    </source>
</evidence>
<dbReference type="Gene3D" id="3.40.50.920">
    <property type="match status" value="1"/>
</dbReference>
<dbReference type="InterPro" id="IPR017900">
    <property type="entry name" value="4Fe4S_Fe_S_CS"/>
</dbReference>
<feature type="site" description="Important for catalytic activity" evidence="12">
    <location>
        <position position="101"/>
    </location>
</feature>
<dbReference type="PANTHER" id="PTHR32154">
    <property type="entry name" value="PYRUVATE-FLAVODOXIN OXIDOREDUCTASE-RELATED"/>
    <property type="match status" value="1"/>
</dbReference>
<dbReference type="GO" id="GO:0051539">
    <property type="term" value="F:4 iron, 4 sulfur cluster binding"/>
    <property type="evidence" value="ECO:0007669"/>
    <property type="project" value="UniProtKB-KW"/>
</dbReference>
<dbReference type="Pfam" id="PF01855">
    <property type="entry name" value="POR_N"/>
    <property type="match status" value="1"/>
</dbReference>
<dbReference type="FunFam" id="3.30.70.20:FF:000022">
    <property type="entry name" value="Pyruvate:ferredoxin (Flavodoxin) oxidoreductase"/>
    <property type="match status" value="1"/>
</dbReference>
<evidence type="ECO:0000256" key="10">
    <source>
        <dbReference type="PIRNR" id="PIRNR000159"/>
    </source>
</evidence>
<feature type="binding site" evidence="13">
    <location>
        <position position="789"/>
    </location>
    <ligand>
        <name>[4Fe-4S] cluster</name>
        <dbReference type="ChEBI" id="CHEBI:49883"/>
        <label>2</label>
    </ligand>
</feature>
<feature type="binding site" evidence="11">
    <location>
        <begin position="1006"/>
        <end position="1009"/>
    </location>
    <ligand>
        <name>thiamine diphosphate</name>
        <dbReference type="ChEBI" id="CHEBI:58937"/>
    </ligand>
</feature>
<evidence type="ECO:0000256" key="12">
    <source>
        <dbReference type="PIRSR" id="PIRSR000159-2"/>
    </source>
</evidence>
<dbReference type="GO" id="GO:0030976">
    <property type="term" value="F:thiamine pyrophosphate binding"/>
    <property type="evidence" value="ECO:0007669"/>
    <property type="project" value="InterPro"/>
</dbReference>
<dbReference type="PROSITE" id="PS00198">
    <property type="entry name" value="4FE4S_FER_1"/>
    <property type="match status" value="2"/>
</dbReference>
<dbReference type="Pfam" id="PF10371">
    <property type="entry name" value="EKR"/>
    <property type="match status" value="1"/>
</dbReference>
<dbReference type="InterPro" id="IPR019752">
    <property type="entry name" value="Pyrv/ketoisovalerate_OxRed_cat"/>
</dbReference>
<gene>
    <name evidence="15" type="ORF">AB868_03191</name>
</gene>
<accession>A0A656VL54</accession>
<dbReference type="InterPro" id="IPR019456">
    <property type="entry name" value="Pyrv-flavodox_OxRtase_EKR"/>
</dbReference>
<feature type="binding site" evidence="11">
    <location>
        <begin position="1035"/>
        <end position="1040"/>
    </location>
    <ligand>
        <name>thiamine diphosphate</name>
        <dbReference type="ChEBI" id="CHEBI:58937"/>
    </ligand>
</feature>
<protein>
    <recommendedName>
        <fullName evidence="10">Pyruvate-flavodoxin oxidoreductase</fullName>
        <ecNumber evidence="10">1.2.7.-</ecNumber>
    </recommendedName>
</protein>
<feature type="binding site" evidence="13">
    <location>
        <position position="863"/>
    </location>
    <ligand>
        <name>[4Fe-4S] cluster</name>
        <dbReference type="ChEBI" id="CHEBI:49883"/>
        <label>3</label>
    </ligand>
</feature>
<dbReference type="InterPro" id="IPR029061">
    <property type="entry name" value="THDP-binding"/>
</dbReference>
<feature type="binding site" evidence="13">
    <location>
        <position position="792"/>
    </location>
    <ligand>
        <name>[4Fe-4S] cluster</name>
        <dbReference type="ChEBI" id="CHEBI:49883"/>
        <label>2</label>
    </ligand>
</feature>
<dbReference type="Gene3D" id="3.30.70.20">
    <property type="match status" value="1"/>
</dbReference>
<dbReference type="GO" id="GO:0006979">
    <property type="term" value="P:response to oxidative stress"/>
    <property type="evidence" value="ECO:0007669"/>
    <property type="project" value="TreeGrafter"/>
</dbReference>
<dbReference type="InterPro" id="IPR050722">
    <property type="entry name" value="Pyruvate:ferred/Flavod_OxRd"/>
</dbReference>
<dbReference type="Proteomes" id="UP000037482">
    <property type="component" value="Unassembled WGS sequence"/>
</dbReference>
<keyword evidence="4 13" id="KW-0479">Metal-binding</keyword>
<dbReference type="Pfam" id="PF01558">
    <property type="entry name" value="POR"/>
    <property type="match status" value="1"/>
</dbReference>
<feature type="binding site" evidence="11">
    <location>
        <position position="151"/>
    </location>
    <ligand>
        <name>pyruvate</name>
        <dbReference type="ChEBI" id="CHEBI:15361"/>
    </ligand>
</feature>
<dbReference type="AlphaFoldDB" id="A0A656VL54"/>
<proteinExistence type="inferred from homology"/>
<keyword evidence="7 13" id="KW-0408">Iron</keyword>
<dbReference type="SUPFAM" id="SSF52922">
    <property type="entry name" value="TK C-terminal domain-like"/>
    <property type="match status" value="1"/>
</dbReference>
<dbReference type="GO" id="GO:0016903">
    <property type="term" value="F:oxidoreductase activity, acting on the aldehyde or oxo group of donors"/>
    <property type="evidence" value="ECO:0007669"/>
    <property type="project" value="InterPro"/>
</dbReference>
<dbReference type="SUPFAM" id="SSF52518">
    <property type="entry name" value="Thiamin diphosphate-binding fold (THDP-binding)"/>
    <property type="match status" value="2"/>
</dbReference>